<keyword evidence="1" id="KW-1133">Transmembrane helix</keyword>
<gene>
    <name evidence="3" type="ORF">RB602_09345</name>
</gene>
<reference evidence="3 4" key="1">
    <citation type="submission" date="2023-10" db="EMBL/GenBank/DDBJ databases">
        <title>Complete genome sequence of a Sphingomonadaceae bacterium.</title>
        <authorList>
            <person name="Yan C."/>
        </authorList>
    </citation>
    <scope>NUCLEOTIDE SEQUENCE [LARGE SCALE GENOMIC DNA]</scope>
    <source>
        <strain evidence="3 4">SCSIO 66989</strain>
    </source>
</reference>
<proteinExistence type="predicted"/>
<keyword evidence="1" id="KW-0472">Membrane</keyword>
<dbReference type="InterPro" id="IPR022548">
    <property type="entry name" value="DUF2846"/>
</dbReference>
<dbReference type="KEGG" id="acoa:RB602_09345"/>
<accession>A0AA97F4B7</accession>
<dbReference type="EMBL" id="CP136594">
    <property type="protein sequence ID" value="WOE74064.1"/>
    <property type="molecule type" value="Genomic_DNA"/>
</dbReference>
<evidence type="ECO:0000313" key="3">
    <source>
        <dbReference type="EMBL" id="WOE74064.1"/>
    </source>
</evidence>
<sequence length="180" mass="19631">MKMTPLNIGLFVGALLLGVALYFVVPSLGLLLFPLLVVFVVVILLRNKSGEKADPAQTAEAMTMMPAEGKARIYVMRKGFVGGQQGMNITINDDLNSQIRTKYFLMAEVEPGTHTVTAQMSSGTKGSARSHEITLEANKSVLLDMKLQMGAVQGKPDFTEVRDMVEAKSMLNGLKLVLWK</sequence>
<dbReference type="RefSeq" id="WP_317080294.1">
    <property type="nucleotide sequence ID" value="NZ_CP136594.1"/>
</dbReference>
<evidence type="ECO:0000259" key="2">
    <source>
        <dbReference type="Pfam" id="PF11008"/>
    </source>
</evidence>
<dbReference type="AlphaFoldDB" id="A0AA97F4B7"/>
<dbReference type="Proteomes" id="UP001302429">
    <property type="component" value="Chromosome"/>
</dbReference>
<evidence type="ECO:0000313" key="4">
    <source>
        <dbReference type="Proteomes" id="UP001302429"/>
    </source>
</evidence>
<keyword evidence="4" id="KW-1185">Reference proteome</keyword>
<keyword evidence="1" id="KW-0812">Transmembrane</keyword>
<protein>
    <recommendedName>
        <fullName evidence="2">DUF2846 domain-containing protein</fullName>
    </recommendedName>
</protein>
<organism evidence="3 4">
    <name type="scientific">Alterisphingorhabdus coralli</name>
    <dbReference type="NCBI Taxonomy" id="3071408"/>
    <lineage>
        <taxon>Bacteria</taxon>
        <taxon>Pseudomonadati</taxon>
        <taxon>Pseudomonadota</taxon>
        <taxon>Alphaproteobacteria</taxon>
        <taxon>Sphingomonadales</taxon>
        <taxon>Sphingomonadaceae</taxon>
        <taxon>Alterisphingorhabdus (ex Yan et al. 2024)</taxon>
    </lineage>
</organism>
<name>A0AA97F4B7_9SPHN</name>
<feature type="transmembrane region" description="Helical" evidence="1">
    <location>
        <begin position="31"/>
        <end position="47"/>
    </location>
</feature>
<feature type="transmembrane region" description="Helical" evidence="1">
    <location>
        <begin position="7"/>
        <end position="25"/>
    </location>
</feature>
<feature type="domain" description="DUF2846" evidence="2">
    <location>
        <begin position="68"/>
        <end position="150"/>
    </location>
</feature>
<dbReference type="Pfam" id="PF11008">
    <property type="entry name" value="DUF2846"/>
    <property type="match status" value="1"/>
</dbReference>
<evidence type="ECO:0000256" key="1">
    <source>
        <dbReference type="SAM" id="Phobius"/>
    </source>
</evidence>